<comment type="function">
    <text evidence="5 6">Structural component of flagellum, the bacterial motility apparatus. Part of the rod structure of flagellar basal body.</text>
</comment>
<reference evidence="8 9" key="1">
    <citation type="submission" date="2020-02" db="EMBL/GenBank/DDBJ databases">
        <title>Genomic and physiological characterization of two novel Nitrospinaceae genera.</title>
        <authorList>
            <person name="Mueller A.J."/>
            <person name="Jung M.-Y."/>
            <person name="Strachan C.R."/>
            <person name="Herbold C.W."/>
            <person name="Kirkegaard R.H."/>
            <person name="Daims H."/>
        </authorList>
    </citation>
    <scope>NUCLEOTIDE SEQUENCE [LARGE SCALE GENOMIC DNA]</scope>
    <source>
        <strain evidence="8">EB</strain>
    </source>
</reference>
<protein>
    <recommendedName>
        <fullName evidence="3 6">Flagellar basal body rod protein FlgB</fullName>
    </recommendedName>
</protein>
<dbReference type="AlphaFoldDB" id="A0A7T0BYZ1"/>
<dbReference type="PIRSF" id="PIRSF002889">
    <property type="entry name" value="Rod_FlgB"/>
    <property type="match status" value="1"/>
</dbReference>
<comment type="subcellular location">
    <subcellularLocation>
        <location evidence="1 6">Bacterial flagellum basal body</location>
    </subcellularLocation>
</comment>
<comment type="subunit">
    <text evidence="6">The basal body constitutes a major portion of the flagellar organelle and consists of a number of rings mounted on a central rod.</text>
</comment>
<evidence type="ECO:0000256" key="6">
    <source>
        <dbReference type="PIRNR" id="PIRNR002889"/>
    </source>
</evidence>
<keyword evidence="4 6" id="KW-0975">Bacterial flagellum</keyword>
<keyword evidence="8" id="KW-0966">Cell projection</keyword>
<dbReference type="GO" id="GO:0071978">
    <property type="term" value="P:bacterial-type flagellum-dependent swarming motility"/>
    <property type="evidence" value="ECO:0007669"/>
    <property type="project" value="TreeGrafter"/>
</dbReference>
<evidence type="ECO:0000259" key="7">
    <source>
        <dbReference type="Pfam" id="PF00460"/>
    </source>
</evidence>
<keyword evidence="8" id="KW-0282">Flagellum</keyword>
<accession>A0A7T0BYZ1</accession>
<dbReference type="EMBL" id="CP048685">
    <property type="protein sequence ID" value="QPJ63524.1"/>
    <property type="molecule type" value="Genomic_DNA"/>
</dbReference>
<dbReference type="PROSITE" id="PS00588">
    <property type="entry name" value="FLAGELLA_BB_ROD"/>
    <property type="match status" value="1"/>
</dbReference>
<dbReference type="KEGG" id="nli:G3M70_17245"/>
<proteinExistence type="inferred from homology"/>
<feature type="domain" description="Flagellar basal body rod protein N-terminal" evidence="7">
    <location>
        <begin position="23"/>
        <end position="43"/>
    </location>
</feature>
<dbReference type="GO" id="GO:0030694">
    <property type="term" value="C:bacterial-type flagellum basal body, rod"/>
    <property type="evidence" value="ECO:0007669"/>
    <property type="project" value="InterPro"/>
</dbReference>
<dbReference type="Pfam" id="PF00460">
    <property type="entry name" value="Flg_bb_rod"/>
    <property type="match status" value="1"/>
</dbReference>
<evidence type="ECO:0000256" key="1">
    <source>
        <dbReference type="ARBA" id="ARBA00004117"/>
    </source>
</evidence>
<sequence length="140" mass="15304">MLLDRILFNNRTPAVLKKALDFQSQRHLLVSSNISNLDTPGFKAKDVNFEGQLRQAIGTTGDLKMATTHGKHIGPGNSAVKKMSPDVFEEPDPAKSNGNNVNLDKEMMKLAENQIAYNATTQLLGKRASTIRAAITEIAQ</sequence>
<dbReference type="PANTHER" id="PTHR30435">
    <property type="entry name" value="FLAGELLAR PROTEIN"/>
    <property type="match status" value="1"/>
</dbReference>
<dbReference type="NCBIfam" id="TIGR01396">
    <property type="entry name" value="FlgB"/>
    <property type="match status" value="1"/>
</dbReference>
<dbReference type="PANTHER" id="PTHR30435:SF12">
    <property type="entry name" value="FLAGELLAR BASAL BODY ROD PROTEIN FLGB"/>
    <property type="match status" value="1"/>
</dbReference>
<evidence type="ECO:0000313" key="9">
    <source>
        <dbReference type="Proteomes" id="UP000594688"/>
    </source>
</evidence>
<evidence type="ECO:0000313" key="8">
    <source>
        <dbReference type="EMBL" id="QPJ63524.1"/>
    </source>
</evidence>
<gene>
    <name evidence="8" type="primary">flgB</name>
    <name evidence="8" type="ORF">G3M70_17245</name>
</gene>
<evidence type="ECO:0000256" key="3">
    <source>
        <dbReference type="ARBA" id="ARBA00014376"/>
    </source>
</evidence>
<organism evidence="8 9">
    <name type="scientific">Candidatus Nitronauta litoralis</name>
    <dbReference type="NCBI Taxonomy" id="2705533"/>
    <lineage>
        <taxon>Bacteria</taxon>
        <taxon>Pseudomonadati</taxon>
        <taxon>Nitrospinota/Tectimicrobiota group</taxon>
        <taxon>Nitrospinota</taxon>
        <taxon>Nitrospinia</taxon>
        <taxon>Nitrospinales</taxon>
        <taxon>Nitrospinaceae</taxon>
        <taxon>Candidatus Nitronauta</taxon>
    </lineage>
</organism>
<dbReference type="InterPro" id="IPR019776">
    <property type="entry name" value="Flagellar_basal_body_rod_CS"/>
</dbReference>
<evidence type="ECO:0000256" key="5">
    <source>
        <dbReference type="ARBA" id="ARBA00024934"/>
    </source>
</evidence>
<name>A0A7T0BYZ1_9BACT</name>
<dbReference type="InterPro" id="IPR001444">
    <property type="entry name" value="Flag_bb_rod_N"/>
</dbReference>
<evidence type="ECO:0000256" key="4">
    <source>
        <dbReference type="ARBA" id="ARBA00023143"/>
    </source>
</evidence>
<comment type="similarity">
    <text evidence="2 6">Belongs to the flagella basal body rod proteins family.</text>
</comment>
<dbReference type="InterPro" id="IPR006300">
    <property type="entry name" value="FlgB"/>
</dbReference>
<evidence type="ECO:0000256" key="2">
    <source>
        <dbReference type="ARBA" id="ARBA00009677"/>
    </source>
</evidence>
<dbReference type="Proteomes" id="UP000594688">
    <property type="component" value="Chromosome"/>
</dbReference>
<keyword evidence="8" id="KW-0969">Cilium</keyword>